<evidence type="ECO:0000313" key="1">
    <source>
        <dbReference type="EMBL" id="KMO82456.1"/>
    </source>
</evidence>
<protein>
    <submittedName>
        <fullName evidence="1">Uncharacterized protein</fullName>
    </submittedName>
</protein>
<dbReference type="EMBL" id="JYNL01000009">
    <property type="protein sequence ID" value="KMO82456.1"/>
    <property type="molecule type" value="Genomic_DNA"/>
</dbReference>
<organism evidence="1 2">
    <name type="scientific">Mycolicibacterium chlorophenolicum</name>
    <dbReference type="NCBI Taxonomy" id="37916"/>
    <lineage>
        <taxon>Bacteria</taxon>
        <taxon>Bacillati</taxon>
        <taxon>Actinomycetota</taxon>
        <taxon>Actinomycetes</taxon>
        <taxon>Mycobacteriales</taxon>
        <taxon>Mycobacteriaceae</taxon>
        <taxon>Mycolicibacterium</taxon>
    </lineage>
</organism>
<dbReference type="Proteomes" id="UP000036513">
    <property type="component" value="Unassembled WGS sequence"/>
</dbReference>
<dbReference type="AlphaFoldDB" id="A0A0J6ZCM3"/>
<name>A0A0J6ZCM3_9MYCO</name>
<evidence type="ECO:0000313" key="2">
    <source>
        <dbReference type="Proteomes" id="UP000036513"/>
    </source>
</evidence>
<keyword evidence="2" id="KW-1185">Reference proteome</keyword>
<comment type="caution">
    <text evidence="1">The sequence shown here is derived from an EMBL/GenBank/DDBJ whole genome shotgun (WGS) entry which is preliminary data.</text>
</comment>
<proteinExistence type="predicted"/>
<sequence length="373" mass="41333">MLGSVGPLWTIDQAAHYWGVSAARARSIVSSRRIDRVAGYSRSAILSVTLRRGARTDLMPAARALTLAEIARSIAHTESEPTRWRMFLEFRRGAAEVGRSALSLIEAEPGLTGEPRYDALLAAAAEDITAHYGTPSPLWTVTWERFLTSAWWVSDLPSARLYALAGTPAAFRRRGIYVDRYDLADDGRVSVFEPLFGRDDTLDAFTDLAARLERAGVIGQVHVIGDVTMLVAYETVRAGTRDIGAMFSTDVPVVNAVRDIAHARRWPNTWLNDHAASYASRNPGEGPRVFDHPHLQVMSTPADHLLAMKILAGQSTSDREDCVRLIDCLHVTTRRQAWDIVARFFPDTPIPLRSTRLVQDLIGPGGQPRRRRS</sequence>
<accession>A0A0J6ZCM3</accession>
<dbReference type="STRING" id="37916.MCHLDSM_01079"/>
<dbReference type="PATRIC" id="fig|37916.4.peg.956"/>
<reference evidence="1 2" key="1">
    <citation type="journal article" date="2015" name="Genome Biol. Evol.">
        <title>Characterization of Three Mycobacterium spp. with Potential Use in Bioremediation by Genome Sequencing and Comparative Genomics.</title>
        <authorList>
            <person name="Das S."/>
            <person name="Pettersson B.M."/>
            <person name="Behra P.R."/>
            <person name="Ramesh M."/>
            <person name="Dasgupta S."/>
            <person name="Bhattacharya A."/>
            <person name="Kirsebom L.A."/>
        </authorList>
    </citation>
    <scope>NUCLEOTIDE SEQUENCE [LARGE SCALE GENOMIC DNA]</scope>
    <source>
        <strain evidence="1 2">DSM 43826</strain>
    </source>
</reference>
<gene>
    <name evidence="1" type="ORF">MCHLDSM_01079</name>
</gene>